<reference evidence="4 5" key="1">
    <citation type="journal article" date="2013" name="Genome Biol.">
        <title>Genome of Acanthamoeba castellanii highlights extensive lateral gene transfer and early evolution of tyrosine kinase signaling.</title>
        <authorList>
            <person name="Clarke M."/>
            <person name="Lohan A.J."/>
            <person name="Liu B."/>
            <person name="Lagkouvardos I."/>
            <person name="Roy S."/>
            <person name="Zafar N."/>
            <person name="Bertelli C."/>
            <person name="Schilde C."/>
            <person name="Kianianmomeni A."/>
            <person name="Burglin T.R."/>
            <person name="Frech C."/>
            <person name="Turcotte B."/>
            <person name="Kopec K.O."/>
            <person name="Synnott J.M."/>
            <person name="Choo C."/>
            <person name="Paponov I."/>
            <person name="Finkler A."/>
            <person name="Soon Heng Tan C."/>
            <person name="Hutchins A.P."/>
            <person name="Weinmeier T."/>
            <person name="Rattei T."/>
            <person name="Chu J.S."/>
            <person name="Gimenez G."/>
            <person name="Irimia M."/>
            <person name="Rigden D.J."/>
            <person name="Fitzpatrick D.A."/>
            <person name="Lorenzo-Morales J."/>
            <person name="Bateman A."/>
            <person name="Chiu C.H."/>
            <person name="Tang P."/>
            <person name="Hegemann P."/>
            <person name="Fromm H."/>
            <person name="Raoult D."/>
            <person name="Greub G."/>
            <person name="Miranda-Saavedra D."/>
            <person name="Chen N."/>
            <person name="Nash P."/>
            <person name="Ginger M.L."/>
            <person name="Horn M."/>
            <person name="Schaap P."/>
            <person name="Caler L."/>
            <person name="Loftus B."/>
        </authorList>
    </citation>
    <scope>NUCLEOTIDE SEQUENCE [LARGE SCALE GENOMIC DNA]</scope>
    <source>
        <strain evidence="4 5">Neff</strain>
    </source>
</reference>
<evidence type="ECO:0008006" key="6">
    <source>
        <dbReference type="Google" id="ProtNLM"/>
    </source>
</evidence>
<keyword evidence="3" id="KW-1133">Transmembrane helix</keyword>
<dbReference type="GO" id="GO:0030198">
    <property type="term" value="P:extracellular matrix organization"/>
    <property type="evidence" value="ECO:0007669"/>
    <property type="project" value="InterPro"/>
</dbReference>
<dbReference type="RefSeq" id="XP_004339264.1">
    <property type="nucleotide sequence ID" value="XM_004339216.1"/>
</dbReference>
<gene>
    <name evidence="4" type="ORF">ACA1_059580</name>
</gene>
<keyword evidence="2" id="KW-0964">Secreted</keyword>
<evidence type="ECO:0000256" key="3">
    <source>
        <dbReference type="SAM" id="Phobius"/>
    </source>
</evidence>
<comment type="subcellular location">
    <subcellularLocation>
        <location evidence="1">Secreted</location>
    </subcellularLocation>
</comment>
<dbReference type="InterPro" id="IPR013783">
    <property type="entry name" value="Ig-like_fold"/>
</dbReference>
<dbReference type="InterPro" id="IPR013273">
    <property type="entry name" value="ADAMTS/ADAMTS-like"/>
</dbReference>
<protein>
    <recommendedName>
        <fullName evidence="6">CARDB domain-containing protein</fullName>
    </recommendedName>
</protein>
<keyword evidence="5" id="KW-1185">Reference proteome</keyword>
<dbReference type="GO" id="GO:0005576">
    <property type="term" value="C:extracellular region"/>
    <property type="evidence" value="ECO:0007669"/>
    <property type="project" value="UniProtKB-SubCell"/>
</dbReference>
<evidence type="ECO:0000256" key="1">
    <source>
        <dbReference type="ARBA" id="ARBA00004613"/>
    </source>
</evidence>
<dbReference type="VEuPathDB" id="AmoebaDB:ACA1_059580"/>
<dbReference type="PRINTS" id="PR01857">
    <property type="entry name" value="ADAMTSFAMILY"/>
</dbReference>
<name>L8GYQ4_ACACF</name>
<keyword evidence="3" id="KW-0472">Membrane</keyword>
<dbReference type="GeneID" id="14917847"/>
<evidence type="ECO:0000313" key="5">
    <source>
        <dbReference type="Proteomes" id="UP000011083"/>
    </source>
</evidence>
<sequence length="1666" mass="176941">MSNQDIPLPLGISVNAMESEDHETADEEATSRKASAAIERDVSVQAYLEPINPEFAYRVQPFVWLARTADGHEYLKVEYTAEPGYHPGVATWWQRTYNRPDPAFNLPWWWAATYKRDRTMLTKELVATPQFPTVGELVHVTATVRNKALVSAAQVDVSFWRGNPDNCFDLECLTIGHTLIGSATIDFIPAQGKREVSFLMRYGGVQNIHVTLDDNEQLDEMHEDNNHAYALLFHNVREGGYTLQTLRLGRTDAAQAVIDVRPRTNADGSFAGGYTVSATVLGDTFTRQNLVAQFWHGAVGGGGRLIATVAVPLLEGSVESTSTYGLSAYWHTASPDLHAHEQELHAVLLHSGFDPTPANVISHVSRRVSVACYGEIDLCGVCGGFNRSCAGCDGEAHSGVVVDACGVCGGDNSTCCVPRPGQAKLHRVRLTSDVLAGAGGDDDQLIKRVQVGELVVWENLLDWDVEIVAGLQDLGSYDHLAAAFNLSALRDHDQSIPLQLPLAAQDLSQFIQNYVSMLAVKDHVDSAPSDDEIPIPQPDSTTQYLRRRSATAGPSDAAWFGHPMPRITTVDGFVRVARVPRTDDDGEEEGEERPAEFAMAGVCCAPDGEEEEEEEEAAAAAAQGRQGGRPLRSVVLSMLKEHRRRIDRLRAFANSTTANNHNLEPVQQQARDALRTVAADSAFYDPEVRETSAWDLGGGGAETAAMARQIRCLCPNRGGSRRVKRIGEDPAVIGIGPKGPARVGPALGVGPGAARGGPPRSMGIGTQHAIKAELGLLDTGKKSMEKMLSDTVSVNNALAIIDQAPTLIDQAPMLVDASTGLIAAAGDMVTTIASDPLTLITMIDPVTLIAAPAMIPLSMLDRELSKWQASAEGNSLQYAGATTGRVFVGVLRVGIPLALTLAPLAFGVPVPPTALVSVIAPIVKQGVQLADTAAGHYGVPTLTDRMNGAVGNLMDGASGVGRSGVGLLMDGASAVTGAGRGGVGLLMDGAASVSQALVPRSQRGNGTTAYNHHYDDDDDDGYYGHDHERHVSKRAGGTNAALKQALVDLYGRFDFEQVASRPDGPSALAPGGASMPHRFFTPGVYLWHDARHPAVHGAIVVEPSSYAPDACGVCGGDGSACYVDCAGVAGGLATLDNCSNCTGGTTGLEPNFFMNACGVCGGGGGSDEEGNCTDVQRRSEFDHTAAAPAVMLPCAATEVRDERGACCAPSELDCAGVCGGKAVVDECDQCVLGSTGREFNAAKDCAGQCFGNRSASDPYALLGKRESACTCAPGELDACFVCGGDNSSCTGCDGVLHSGAARDLCGVCGGDGSTCCRLPFAQVSVVVRGFEPLAPHRTLDAGETLAVTNLHAGYTYTFVLVRYTDHDEAAIDSWRELAPLPPARTLRTVLTQPGEYLLTARENTLATVRLSVRYNAKRRDACGHCVYPPTTSTADGEDYDNDDKRRHQLVAYAQCCEVMGPDVDVHAWFESTHVVDAANPTRTVRIVERTGHYRSAPTRHLLRLIASQTIDARTWRTSGGGDQQRLAVGDVIVLENRDLLDHMITISGPQPLPVVVLERGTTVEVGPLLTPGTYRVVSNRNLVNTSFAVEFAFACTVHAPEQPQLLPARQSSQAAATTAATTEDRIRLMALIVLPVAGAVALVALVGLVAFVQTRRKAQHSACNLA</sequence>
<organism evidence="4 5">
    <name type="scientific">Acanthamoeba castellanii (strain ATCC 30010 / Neff)</name>
    <dbReference type="NCBI Taxonomy" id="1257118"/>
    <lineage>
        <taxon>Eukaryota</taxon>
        <taxon>Amoebozoa</taxon>
        <taxon>Discosea</taxon>
        <taxon>Longamoebia</taxon>
        <taxon>Centramoebida</taxon>
        <taxon>Acanthamoebidae</taxon>
        <taxon>Acanthamoeba</taxon>
    </lineage>
</organism>
<dbReference type="KEGG" id="acan:ACA1_059580"/>
<dbReference type="Gene3D" id="2.60.40.10">
    <property type="entry name" value="Immunoglobulins"/>
    <property type="match status" value="1"/>
</dbReference>
<dbReference type="EMBL" id="KB007974">
    <property type="protein sequence ID" value="ELR17251.1"/>
    <property type="molecule type" value="Genomic_DNA"/>
</dbReference>
<proteinExistence type="predicted"/>
<keyword evidence="3" id="KW-0812">Transmembrane</keyword>
<dbReference type="OrthoDB" id="5781878at2759"/>
<accession>L8GYQ4</accession>
<feature type="transmembrane region" description="Helical" evidence="3">
    <location>
        <begin position="1628"/>
        <end position="1652"/>
    </location>
</feature>
<evidence type="ECO:0000256" key="2">
    <source>
        <dbReference type="ARBA" id="ARBA00022525"/>
    </source>
</evidence>
<evidence type="ECO:0000313" key="4">
    <source>
        <dbReference type="EMBL" id="ELR17251.1"/>
    </source>
</evidence>
<dbReference type="Proteomes" id="UP000011083">
    <property type="component" value="Unassembled WGS sequence"/>
</dbReference>